<evidence type="ECO:0000313" key="2">
    <source>
        <dbReference type="EMBL" id="KAK0636960.1"/>
    </source>
</evidence>
<protein>
    <submittedName>
        <fullName evidence="2">Uncharacterized protein</fullName>
    </submittedName>
</protein>
<dbReference type="AlphaFoldDB" id="A0AA39XPW4"/>
<feature type="compositionally biased region" description="Polar residues" evidence="1">
    <location>
        <begin position="372"/>
        <end position="396"/>
    </location>
</feature>
<organism evidence="2 3">
    <name type="scientific">Bombardia bombarda</name>
    <dbReference type="NCBI Taxonomy" id="252184"/>
    <lineage>
        <taxon>Eukaryota</taxon>
        <taxon>Fungi</taxon>
        <taxon>Dikarya</taxon>
        <taxon>Ascomycota</taxon>
        <taxon>Pezizomycotina</taxon>
        <taxon>Sordariomycetes</taxon>
        <taxon>Sordariomycetidae</taxon>
        <taxon>Sordariales</taxon>
        <taxon>Lasiosphaeriaceae</taxon>
        <taxon>Bombardia</taxon>
    </lineage>
</organism>
<feature type="compositionally biased region" description="Basic and acidic residues" evidence="1">
    <location>
        <begin position="300"/>
        <end position="309"/>
    </location>
</feature>
<feature type="region of interest" description="Disordered" evidence="1">
    <location>
        <begin position="575"/>
        <end position="596"/>
    </location>
</feature>
<proteinExistence type="predicted"/>
<evidence type="ECO:0000256" key="1">
    <source>
        <dbReference type="SAM" id="MobiDB-lite"/>
    </source>
</evidence>
<accession>A0AA39XPW4</accession>
<feature type="region of interest" description="Disordered" evidence="1">
    <location>
        <begin position="62"/>
        <end position="98"/>
    </location>
</feature>
<feature type="compositionally biased region" description="Low complexity" evidence="1">
    <location>
        <begin position="431"/>
        <end position="453"/>
    </location>
</feature>
<comment type="caution">
    <text evidence="2">The sequence shown here is derived from an EMBL/GenBank/DDBJ whole genome shotgun (WGS) entry which is preliminary data.</text>
</comment>
<gene>
    <name evidence="2" type="ORF">B0T17DRAFT_613616</name>
</gene>
<reference evidence="2" key="1">
    <citation type="submission" date="2023-06" db="EMBL/GenBank/DDBJ databases">
        <title>Genome-scale phylogeny and comparative genomics of the fungal order Sordariales.</title>
        <authorList>
            <consortium name="Lawrence Berkeley National Laboratory"/>
            <person name="Hensen N."/>
            <person name="Bonometti L."/>
            <person name="Westerberg I."/>
            <person name="Brannstrom I.O."/>
            <person name="Guillou S."/>
            <person name="Cros-Aarteil S."/>
            <person name="Calhoun S."/>
            <person name="Haridas S."/>
            <person name="Kuo A."/>
            <person name="Mondo S."/>
            <person name="Pangilinan J."/>
            <person name="Riley R."/>
            <person name="LaButti K."/>
            <person name="Andreopoulos B."/>
            <person name="Lipzen A."/>
            <person name="Chen C."/>
            <person name="Yanf M."/>
            <person name="Daum C."/>
            <person name="Ng V."/>
            <person name="Clum A."/>
            <person name="Steindorff A."/>
            <person name="Ohm R."/>
            <person name="Martin F."/>
            <person name="Silar P."/>
            <person name="Natvig D."/>
            <person name="Lalanne C."/>
            <person name="Gautier V."/>
            <person name="Ament-velasquez S.L."/>
            <person name="Kruys A."/>
            <person name="Hutchinson M.I."/>
            <person name="Powell A.J."/>
            <person name="Barry K."/>
            <person name="Miller A.N."/>
            <person name="Grigoriev I.V."/>
            <person name="Debuchy R."/>
            <person name="Gladieux P."/>
            <person name="Thoren M.H."/>
            <person name="Johannesson H."/>
        </authorList>
    </citation>
    <scope>NUCLEOTIDE SEQUENCE</scope>
    <source>
        <strain evidence="2">SMH3391-2</strain>
    </source>
</reference>
<name>A0AA39XPW4_9PEZI</name>
<sequence length="596" mass="64352">MALPADFHMPGAYHFEPVSGTGQALSAGIFRPPVSPSASSYNLGKSTGSLYSDISMATTPAGGTIKRKRAATRESTPTGWNMDMDGANEARDDDRTAGSGRQIRYTLAGQINVTPGGFQSGGDNMNGRLEDSVYSDVDYRRALGPKNAPDECESPSVQLADSGLGLHKPSQPNSAGWSTFAFSTLGGVMGKVWEFCKNGAFRGFQAGGGEAYDVNGSTVSQTGKAWGDNDNDLPTPLQTYHTPFDPGNREYSNQPRTDYFAQSPLEFTPQPQPDYRSYSPQYREISTPDPTSRPAAKRRQTSECKDELVRNWVLVDEPQDPKPRSFASSLPRVPPHRPAETIRSRQSGGYSSQHHVASSPGRRMSVPVSRLGASTPTFHRSARTSLRMSRSGSPSPTLIRREPASFAQPRTPVTHFTPQLTTPSRIPVPAPQQQLPQLPQPQHQQHSRPSPLSFTSGIPLPSSRPTSRQSMRMHSPVMPSPSPIKSYHHRRRESNASVASTMRRSLIDPNEIVASPRLDAEAKHLAQRKLAAERDTDKNIDAFNARLLNMIRQGKEALGTTVEVLDDGGGGGGVGAGGGGGGGGIAGMWESDDEIL</sequence>
<feature type="compositionally biased region" description="Polar residues" evidence="1">
    <location>
        <begin position="463"/>
        <end position="472"/>
    </location>
</feature>
<feature type="compositionally biased region" description="Polar residues" evidence="1">
    <location>
        <begin position="344"/>
        <end position="356"/>
    </location>
</feature>
<feature type="compositionally biased region" description="Gly residues" evidence="1">
    <location>
        <begin position="575"/>
        <end position="586"/>
    </location>
</feature>
<feature type="region of interest" description="Disordered" evidence="1">
    <location>
        <begin position="263"/>
        <end position="501"/>
    </location>
</feature>
<dbReference type="Proteomes" id="UP001174934">
    <property type="component" value="Unassembled WGS sequence"/>
</dbReference>
<evidence type="ECO:0000313" key="3">
    <source>
        <dbReference type="Proteomes" id="UP001174934"/>
    </source>
</evidence>
<feature type="compositionally biased region" description="Polar residues" evidence="1">
    <location>
        <begin position="414"/>
        <end position="424"/>
    </location>
</feature>
<keyword evidence="3" id="KW-1185">Reference proteome</keyword>
<dbReference type="EMBL" id="JAULSR010000001">
    <property type="protein sequence ID" value="KAK0636960.1"/>
    <property type="molecule type" value="Genomic_DNA"/>
</dbReference>